<evidence type="ECO:0000313" key="2">
    <source>
        <dbReference type="Proteomes" id="UP000071765"/>
    </source>
</evidence>
<reference evidence="1 2" key="1">
    <citation type="submission" date="2016-02" db="EMBL/GenBank/DDBJ databases">
        <authorList>
            <consortium name="Pathogen Informatics"/>
        </authorList>
    </citation>
    <scope>NUCLEOTIDE SEQUENCE [LARGE SCALE GENOMIC DNA]</scope>
    <source>
        <strain evidence="1 2">LSS90</strain>
    </source>
</reference>
<organism evidence="1 2">
    <name type="scientific">Streptococcus suis</name>
    <dbReference type="NCBI Taxonomy" id="1307"/>
    <lineage>
        <taxon>Bacteria</taxon>
        <taxon>Bacillati</taxon>
        <taxon>Bacillota</taxon>
        <taxon>Bacilli</taxon>
        <taxon>Lactobacillales</taxon>
        <taxon>Streptococcaceae</taxon>
        <taxon>Streptococcus</taxon>
    </lineage>
</organism>
<dbReference type="EMBL" id="FIIN01000005">
    <property type="protein sequence ID" value="CYV87931.1"/>
    <property type="molecule type" value="Genomic_DNA"/>
</dbReference>
<gene>
    <name evidence="1" type="ORF">ERS132452_01008</name>
</gene>
<dbReference type="AlphaFoldDB" id="A0A123TBD8"/>
<dbReference type="PATRIC" id="fig|1307.471.peg.1627"/>
<evidence type="ECO:0000313" key="1">
    <source>
        <dbReference type="EMBL" id="CYV87931.1"/>
    </source>
</evidence>
<proteinExistence type="predicted"/>
<protein>
    <submittedName>
        <fullName evidence="1">NsuP</fullName>
    </submittedName>
</protein>
<sequence length="71" mass="7700">MKKIGLLSNVFISLFIVILASGSVSSGVSANENKEISYNVLVSENKSIEDVEDVLQSQGIKVTDKIPEINF</sequence>
<name>A0A123TBD8_STRSU</name>
<dbReference type="Proteomes" id="UP000071765">
    <property type="component" value="Unassembled WGS sequence"/>
</dbReference>
<dbReference type="RefSeq" id="WP_014636300.1">
    <property type="nucleotide sequence ID" value="NZ_LDOJ01000055.1"/>
</dbReference>
<accession>A0A123TBD8</accession>